<proteinExistence type="predicted"/>
<dbReference type="OrthoDB" id="5984396at2759"/>
<reference evidence="6 7" key="1">
    <citation type="submission" date="2017-06" db="EMBL/GenBank/DDBJ databases">
        <title>Aedes aegypti genome working group (AGWG) sequencing and assembly.</title>
        <authorList>
            <consortium name="Aedes aegypti Genome Working Group (AGWG)"/>
            <person name="Matthews B.J."/>
        </authorList>
    </citation>
    <scope>NUCLEOTIDE SEQUENCE [LARGE SCALE GENOMIC DNA]</scope>
    <source>
        <strain evidence="6 7">LVP_AGWG</strain>
    </source>
</reference>
<dbReference type="GO" id="GO:0016459">
    <property type="term" value="C:myosin complex"/>
    <property type="evidence" value="ECO:0007669"/>
    <property type="project" value="InterPro"/>
</dbReference>
<dbReference type="Proteomes" id="UP000008820">
    <property type="component" value="Chromosome 2"/>
</dbReference>
<organism evidence="6 7">
    <name type="scientific">Aedes aegypti</name>
    <name type="common">Yellowfever mosquito</name>
    <name type="synonym">Culex aegypti</name>
    <dbReference type="NCBI Taxonomy" id="7159"/>
    <lineage>
        <taxon>Eukaryota</taxon>
        <taxon>Metazoa</taxon>
        <taxon>Ecdysozoa</taxon>
        <taxon>Arthropoda</taxon>
        <taxon>Hexapoda</taxon>
        <taxon>Insecta</taxon>
        <taxon>Pterygota</taxon>
        <taxon>Neoptera</taxon>
        <taxon>Endopterygota</taxon>
        <taxon>Diptera</taxon>
        <taxon>Nematocera</taxon>
        <taxon>Culicoidea</taxon>
        <taxon>Culicidae</taxon>
        <taxon>Culicinae</taxon>
        <taxon>Aedini</taxon>
        <taxon>Aedes</taxon>
        <taxon>Stegomyia</taxon>
    </lineage>
</organism>
<feature type="coiled-coil region" evidence="3">
    <location>
        <begin position="43"/>
        <end position="70"/>
    </location>
</feature>
<dbReference type="PANTHER" id="PTHR46292:SF1">
    <property type="entry name" value="COILED-COIL DOMAIN-CONTAINING PROTEIN 102A"/>
    <property type="match status" value="1"/>
</dbReference>
<sequence>MNQLLIVEPKRSIIMKSCFQEVLAELDKDTAKLLAALEVRTERNKAREESKQLRSSLEAAIKESNSYKREKCELEIQITQLKKEMEKVHMLMMKHAGQFNKASLDAADEPERDGRDNNCSPDISSDGLKNVNSEDGLVTKVNNLPDDSGQDDLDIEEYILQGGAMPKHSVEFKDKTDVMAEERRLIQQLSKDDYDEDYLLQKISMLQLRLDDAQKTIQIEREEKNSIHKSFEKFRQDMQELRDKCEELRAAKQDAVRELLTLQEQHRVEMRITNNTLQEEVAARETLERRLCELRTELERMQAENAAEWGKRERLETEKLNLERENKKLRAECQDLQERLERKGRGPVSNNDTEFRALQQELLDKNKEISDIRHSHSKMKKMLSEANTELGHAVRRAEQYETEVKRLRSRVEELKRELAGAEDELDSACNHVRRLQRTNEELSGQTEGLQVQIQHLQTSGSPKNLQDLGNYKATNKSNFTSNSNYKPNINDLKQLFDSRHYNDRQLQSKSRSSGTTETQPSFLSGSYYDAKPTYIDNDSPYDVKDKSLNNMFDFERAKQKFDNISRSAGGVGPPNSKRSSSSQNGSKHHSSQSSSVSGIPKRQSSVPSGSVTGSGSNAGPTPGSYYDCNNFSDNRCEDSIPLLSSSSSKQQTSSGGGAVINDSIQFFDSDMPVKGSGGGGGGVSSKLNITKMNNINLDALKVSEDDTTP</sequence>
<feature type="compositionally biased region" description="Low complexity" evidence="4">
    <location>
        <begin position="573"/>
        <end position="597"/>
    </location>
</feature>
<evidence type="ECO:0000313" key="7">
    <source>
        <dbReference type="Proteomes" id="UP000008820"/>
    </source>
</evidence>
<feature type="compositionally biased region" description="Low complexity" evidence="4">
    <location>
        <begin position="604"/>
        <end position="615"/>
    </location>
</feature>
<feature type="domain" description="Myosin tail" evidence="5">
    <location>
        <begin position="262"/>
        <end position="457"/>
    </location>
</feature>
<feature type="region of interest" description="Disordered" evidence="4">
    <location>
        <begin position="503"/>
        <end position="542"/>
    </location>
</feature>
<name>A0A6I8T8M0_AEDAE</name>
<dbReference type="EnsemblMetazoa" id="AAEL003739-RC">
    <property type="protein sequence ID" value="AAEL003739-PC"/>
    <property type="gene ID" value="AAEL003739"/>
</dbReference>
<dbReference type="PANTHER" id="PTHR46292">
    <property type="entry name" value="COILED-COIL DOMAIN-CONTAINING PROTEIN 102A"/>
    <property type="match status" value="1"/>
</dbReference>
<feature type="coiled-coil region" evidence="3">
    <location>
        <begin position="383"/>
        <end position="452"/>
    </location>
</feature>
<dbReference type="AlphaFoldDB" id="A0A6I8T8M0"/>
<evidence type="ECO:0000256" key="3">
    <source>
        <dbReference type="SAM" id="Coils"/>
    </source>
</evidence>
<feature type="region of interest" description="Disordered" evidence="4">
    <location>
        <begin position="106"/>
        <end position="151"/>
    </location>
</feature>
<dbReference type="InterPro" id="IPR002928">
    <property type="entry name" value="Myosin_tail"/>
</dbReference>
<evidence type="ECO:0000256" key="1">
    <source>
        <dbReference type="ARBA" id="ARBA00023054"/>
    </source>
</evidence>
<protein>
    <recommendedName>
        <fullName evidence="2">Coiled-coil domain-containing protein 102A</fullName>
    </recommendedName>
</protein>
<dbReference type="SUPFAM" id="SSF57997">
    <property type="entry name" value="Tropomyosin"/>
    <property type="match status" value="1"/>
</dbReference>
<feature type="coiled-coil region" evidence="3">
    <location>
        <begin position="203"/>
        <end position="346"/>
    </location>
</feature>
<feature type="region of interest" description="Disordered" evidence="4">
    <location>
        <begin position="460"/>
        <end position="487"/>
    </location>
</feature>
<evidence type="ECO:0000259" key="5">
    <source>
        <dbReference type="Pfam" id="PF01576"/>
    </source>
</evidence>
<evidence type="ECO:0000313" key="6">
    <source>
        <dbReference type="EnsemblMetazoa" id="AAEL003739-PC"/>
    </source>
</evidence>
<evidence type="ECO:0000256" key="2">
    <source>
        <dbReference type="ARBA" id="ARBA00040149"/>
    </source>
</evidence>
<feature type="region of interest" description="Disordered" evidence="4">
    <location>
        <begin position="563"/>
        <end position="621"/>
    </location>
</feature>
<feature type="compositionally biased region" description="Polar residues" evidence="4">
    <location>
        <begin position="504"/>
        <end position="524"/>
    </location>
</feature>
<feature type="compositionally biased region" description="Polar residues" evidence="4">
    <location>
        <begin position="472"/>
        <end position="487"/>
    </location>
</feature>
<evidence type="ECO:0000256" key="4">
    <source>
        <dbReference type="SAM" id="MobiDB-lite"/>
    </source>
</evidence>
<keyword evidence="1 3" id="KW-0175">Coiled coil</keyword>
<gene>
    <name evidence="6" type="primary">5578845</name>
</gene>
<dbReference type="Gene3D" id="1.10.287.1490">
    <property type="match status" value="1"/>
</dbReference>
<dbReference type="Pfam" id="PF01576">
    <property type="entry name" value="Myosin_tail_1"/>
    <property type="match status" value="1"/>
</dbReference>
<keyword evidence="7" id="KW-1185">Reference proteome</keyword>
<reference evidence="6" key="2">
    <citation type="submission" date="2020-05" db="UniProtKB">
        <authorList>
            <consortium name="EnsemblMetazoa"/>
        </authorList>
    </citation>
    <scope>IDENTIFICATION</scope>
    <source>
        <strain evidence="6">LVP_AGWG</strain>
    </source>
</reference>
<accession>A0A6I8T8M0</accession>